<dbReference type="AlphaFoldDB" id="A0A9P0VYS0"/>
<dbReference type="Proteomes" id="UP000837801">
    <property type="component" value="Unassembled WGS sequence"/>
</dbReference>
<evidence type="ECO:0000259" key="3">
    <source>
        <dbReference type="Pfam" id="PF08546"/>
    </source>
</evidence>
<evidence type="ECO:0000256" key="1">
    <source>
        <dbReference type="SAM" id="Coils"/>
    </source>
</evidence>
<accession>A0A9P0VYS0</accession>
<feature type="compositionally biased region" description="Polar residues" evidence="2">
    <location>
        <begin position="847"/>
        <end position="862"/>
    </location>
</feature>
<feature type="region of interest" description="Disordered" evidence="2">
    <location>
        <begin position="567"/>
        <end position="706"/>
    </location>
</feature>
<evidence type="ECO:0000256" key="2">
    <source>
        <dbReference type="SAM" id="MobiDB-lite"/>
    </source>
</evidence>
<keyword evidence="5" id="KW-1185">Reference proteome</keyword>
<organism evidence="4 5">
    <name type="scientific">[Candida] railenensis</name>
    <dbReference type="NCBI Taxonomy" id="45579"/>
    <lineage>
        <taxon>Eukaryota</taxon>
        <taxon>Fungi</taxon>
        <taxon>Dikarya</taxon>
        <taxon>Ascomycota</taxon>
        <taxon>Saccharomycotina</taxon>
        <taxon>Pichiomycetes</taxon>
        <taxon>Debaryomycetaceae</taxon>
        <taxon>Kurtzmaniella</taxon>
    </lineage>
</organism>
<feature type="region of interest" description="Disordered" evidence="2">
    <location>
        <begin position="466"/>
        <end position="492"/>
    </location>
</feature>
<dbReference type="InterPro" id="IPR013328">
    <property type="entry name" value="6PGD_dom2"/>
</dbReference>
<dbReference type="Pfam" id="PF08546">
    <property type="entry name" value="ApbA_C"/>
    <property type="match status" value="1"/>
</dbReference>
<protein>
    <submittedName>
        <fullName evidence="4">Styryl dye vacuolar localization protein 3</fullName>
    </submittedName>
</protein>
<feature type="compositionally biased region" description="Low complexity" evidence="2">
    <location>
        <begin position="880"/>
        <end position="894"/>
    </location>
</feature>
<name>A0A9P0VYS0_9ASCO</name>
<feature type="coiled-coil region" evidence="1">
    <location>
        <begin position="368"/>
        <end position="465"/>
    </location>
</feature>
<proteinExistence type="predicted"/>
<dbReference type="EMBL" id="CAKXYY010000014">
    <property type="protein sequence ID" value="CAH2354089.1"/>
    <property type="molecule type" value="Genomic_DNA"/>
</dbReference>
<dbReference type="PANTHER" id="PTHR21708:SF25">
    <property type="entry name" value="PROTEIN PAM1-RELATED"/>
    <property type="match status" value="1"/>
</dbReference>
<feature type="compositionally biased region" description="Low complexity" evidence="2">
    <location>
        <begin position="825"/>
        <end position="837"/>
    </location>
</feature>
<feature type="compositionally biased region" description="Polar residues" evidence="2">
    <location>
        <begin position="870"/>
        <end position="879"/>
    </location>
</feature>
<gene>
    <name evidence="4" type="ORF">CLIB1423_14S01772</name>
</gene>
<dbReference type="InterPro" id="IPR051402">
    <property type="entry name" value="KPR-Related"/>
</dbReference>
<feature type="compositionally biased region" description="Low complexity" evidence="2">
    <location>
        <begin position="776"/>
        <end position="798"/>
    </location>
</feature>
<sequence length="949" mass="105720">MSDFQVLTIGENPNVVFYAWRLLETNSCSVSIVNQKLSPTDPITFQSSSFSSTSGKSHSFHPSGLHHSIQQVPSGIKYDLVVLSAFSLQAFQSICQDLAPYLKENTTILVESTGFVNLEPFITLSLPKLKNLAVASIMNEFDIRLVDGNQFSHKTRANESRLYVGNPTSSKKNGGSTFQKTLKLFQLVQDSSKGKINLLIANSSKEFMTYQWKLALPRIIFSPLSVIFETYFPEELSKQILCKPLVTGLITEIFKIIKKMDCKLVKGSENEANLWKNWIDQFPIINGQGEDTLMDSPPLFYNYYQQYDLEIDLLLLQPILLADDHGIRTPYLENLYSIMCQYIKVNDPNVDSIFFQRRGTKNPSNNDYRALDEEYNEKTRHIELMNQDYDAKSSKLSRLNQQVNDLQLHFKSLEISHTNKEVEENQIKINIERSRLELDKLISSLNEKKLQIESLDKDILRKKEEVSNFKTPENAQGPFPGSTSKKEGAKPENAYRQSLIASPQGMKEMSDVALYGAALNGEIIQEANEPNGTEAFSGYQENGNSTGIPEKLSIDTQNVQKPRAYDQNQGMQGFQGQPPVAQGQGQAPQGQQQVQPGFQGQVNPQGQQPGSGYQNGFQQNNQYAAGSQQQYPPPQAFAQQPFSQQQPQPQQQQQQQQQQPYNYNNNYQNQQFGYKQNNYGNPQQNNGYYQSPMDQHPPHGLPTNGGIPPIFNNNLQMNNRYQPQQQMNNGFHPQKQRLSSIPSSIHSYYDQQGNGSNGYGPNGPGPQNGPNGGYANGYNGNGPNAYGGNNNGYQNQQKKGGRRSMFPQPSGNALQGLDMGGRGGMPMPTGPTGERPGSSGAVKNRPVTMNSPPMNQRKSQADLQIPPAQHGSSTYLQIPNTNRSNTSSLSTNDTPKTSQSRDDVSEGLQVQVPISNEPAGKPLGAVKNMSTLDDNKKKKTKSGIFGKKK</sequence>
<keyword evidence="1" id="KW-0175">Coiled coil</keyword>
<dbReference type="Gene3D" id="1.10.1040.10">
    <property type="entry name" value="N-(1-d-carboxylethyl)-l-norvaline Dehydrogenase, domain 2"/>
    <property type="match status" value="1"/>
</dbReference>
<dbReference type="InterPro" id="IPR013752">
    <property type="entry name" value="KPA_reductase"/>
</dbReference>
<dbReference type="OrthoDB" id="5302359at2759"/>
<feature type="compositionally biased region" description="Low complexity" evidence="2">
    <location>
        <begin position="572"/>
        <end position="690"/>
    </location>
</feature>
<evidence type="ECO:0000313" key="5">
    <source>
        <dbReference type="Proteomes" id="UP000837801"/>
    </source>
</evidence>
<comment type="caution">
    <text evidence="4">The sequence shown here is derived from an EMBL/GenBank/DDBJ whole genome shotgun (WGS) entry which is preliminary data.</text>
</comment>
<evidence type="ECO:0000313" key="4">
    <source>
        <dbReference type="EMBL" id="CAH2354089.1"/>
    </source>
</evidence>
<feature type="region of interest" description="Disordered" evidence="2">
    <location>
        <begin position="746"/>
        <end position="949"/>
    </location>
</feature>
<reference evidence="4" key="1">
    <citation type="submission" date="2022-03" db="EMBL/GenBank/DDBJ databases">
        <authorList>
            <person name="Legras J.-L."/>
            <person name="Devillers H."/>
            <person name="Grondin C."/>
        </authorList>
    </citation>
    <scope>NUCLEOTIDE SEQUENCE</scope>
    <source>
        <strain evidence="4">CLIB 1423</strain>
    </source>
</reference>
<dbReference type="GO" id="GO:0005737">
    <property type="term" value="C:cytoplasm"/>
    <property type="evidence" value="ECO:0007669"/>
    <property type="project" value="TreeGrafter"/>
</dbReference>
<feature type="domain" description="Ketopantoate reductase C-terminal" evidence="3">
    <location>
        <begin position="207"/>
        <end position="339"/>
    </location>
</feature>
<feature type="compositionally biased region" description="Basic residues" evidence="2">
    <location>
        <begin position="937"/>
        <end position="949"/>
    </location>
</feature>
<dbReference type="PANTHER" id="PTHR21708">
    <property type="entry name" value="PROBABLE 2-DEHYDROPANTOATE 2-REDUCTASE"/>
    <property type="match status" value="1"/>
</dbReference>